<evidence type="ECO:0000313" key="4">
    <source>
        <dbReference type="Proteomes" id="UP000004668"/>
    </source>
</evidence>
<feature type="transmembrane region" description="Helical" evidence="1">
    <location>
        <begin position="615"/>
        <end position="633"/>
    </location>
</feature>
<gene>
    <name evidence="3" type="ORF">HMPREF0059_00632</name>
</gene>
<dbReference type="EMBL" id="ACRE02000025">
    <property type="protein sequence ID" value="EGE39283.1"/>
    <property type="molecule type" value="Genomic_DNA"/>
</dbReference>
<organism evidence="3 4">
    <name type="scientific">Actinomyces viscosus C505</name>
    <dbReference type="NCBI Taxonomy" id="562973"/>
    <lineage>
        <taxon>Bacteria</taxon>
        <taxon>Bacillati</taxon>
        <taxon>Actinomycetota</taxon>
        <taxon>Actinomycetes</taxon>
        <taxon>Actinomycetales</taxon>
        <taxon>Actinomycetaceae</taxon>
        <taxon>Actinomyces</taxon>
    </lineage>
</organism>
<proteinExistence type="predicted"/>
<evidence type="ECO:0000313" key="3">
    <source>
        <dbReference type="EMBL" id="EGE39283.1"/>
    </source>
</evidence>
<keyword evidence="1" id="KW-0472">Membrane</keyword>
<dbReference type="SUPFAM" id="SSF56601">
    <property type="entry name" value="beta-lactamase/transpeptidase-like"/>
    <property type="match status" value="1"/>
</dbReference>
<accession>F2UW30</accession>
<feature type="transmembrane region" description="Helical" evidence="1">
    <location>
        <begin position="522"/>
        <end position="546"/>
    </location>
</feature>
<reference evidence="3 4" key="2">
    <citation type="submission" date="2011-10" db="EMBL/GenBank/DDBJ databases">
        <title>The Genome Sequence of Actinomyces viscosus C505.</title>
        <authorList>
            <consortium name="The Broad Institute Genome Sequencing Platform"/>
            <consortium name="The Broad Institute Genome Sequencing Center for Infectious Disease"/>
            <person name="Earl A."/>
            <person name="Ward D."/>
            <person name="Feldgarden M."/>
            <person name="Gevers D."/>
            <person name="Sibley C.D."/>
            <person name="Field T.R."/>
            <person name="Grinwis M."/>
            <person name="Eshaghurshan C.S."/>
            <person name="Surette M.G."/>
            <person name="Young S.K."/>
            <person name="Zeng Q."/>
            <person name="Gargeya S."/>
            <person name="Fitzgerald M."/>
            <person name="Haas B."/>
            <person name="Abouelleil A."/>
            <person name="Alvarado L."/>
            <person name="Arachchi H.M."/>
            <person name="Berlin A."/>
            <person name="Brown A."/>
            <person name="Chapman S.B."/>
            <person name="Chen Z."/>
            <person name="Dunbar C."/>
            <person name="Freedman E."/>
            <person name="Gearin G."/>
            <person name="Goldberg J."/>
            <person name="Griggs A."/>
            <person name="Gujja S."/>
            <person name="Heiman D."/>
            <person name="Howarth C."/>
            <person name="Larson L."/>
            <person name="Lui A."/>
            <person name="MacDonald P.J.P."/>
            <person name="Montmayeur A."/>
            <person name="Murphy C."/>
            <person name="Neiman D."/>
            <person name="Pearson M."/>
            <person name="Priest M."/>
            <person name="Roberts A."/>
            <person name="Saif S."/>
            <person name="Shea T."/>
            <person name="Shenoy N."/>
            <person name="Sisk P."/>
            <person name="Stolte C."/>
            <person name="Sykes S."/>
            <person name="Wortman J."/>
            <person name="Nusbaum C."/>
            <person name="Birren B."/>
        </authorList>
    </citation>
    <scope>NUCLEOTIDE SEQUENCE [LARGE SCALE GENOMIC DNA]</scope>
    <source>
        <strain evidence="3 4">C505</strain>
    </source>
</reference>
<protein>
    <recommendedName>
        <fullName evidence="2">Beta-lactamase-related domain-containing protein</fullName>
    </recommendedName>
</protein>
<dbReference type="PANTHER" id="PTHR46825">
    <property type="entry name" value="D-ALANYL-D-ALANINE-CARBOXYPEPTIDASE/ENDOPEPTIDASE AMPH"/>
    <property type="match status" value="1"/>
</dbReference>
<dbReference type="Gene3D" id="3.40.710.10">
    <property type="entry name" value="DD-peptidase/beta-lactamase superfamily"/>
    <property type="match status" value="1"/>
</dbReference>
<dbReference type="Pfam" id="PF00144">
    <property type="entry name" value="Beta-lactamase"/>
    <property type="match status" value="1"/>
</dbReference>
<dbReference type="HOGENOM" id="CLU_022757_1_0_11"/>
<reference evidence="4" key="1">
    <citation type="submission" date="2010-02" db="EMBL/GenBank/DDBJ databases">
        <title>The Genome Sequence of Prevotella oris strain C735.</title>
        <authorList>
            <consortium name="The Broad Institute Genome Sequencing Platform"/>
            <person name="Ward D."/>
            <person name="Feldgarden M."/>
            <person name="Earl A."/>
            <person name="Young S.K."/>
            <person name="Zeng Q."/>
            <person name="Koehrsen M."/>
            <person name="Alvarado L."/>
            <person name="Berlin A."/>
            <person name="Bochicchio J."/>
            <person name="Borenstein D."/>
            <person name="Chapman S.B."/>
            <person name="Chen Z."/>
            <person name="Engels R."/>
            <person name="Freedman E."/>
            <person name="Gellesch M."/>
            <person name="Goldberg J."/>
            <person name="Griggs A."/>
            <person name="Gujja S."/>
            <person name="Heilman E."/>
            <person name="Heiman D."/>
            <person name="Hepburn T."/>
            <person name="Howarth C."/>
            <person name="Jen D."/>
            <person name="Larson L."/>
            <person name="Mehta T."/>
            <person name="Park D."/>
            <person name="Pearson M."/>
            <person name="Roberts A."/>
            <person name="Saif S."/>
            <person name="Shea T."/>
            <person name="Shenoy N."/>
            <person name="Sisk P."/>
            <person name="Stolte C."/>
            <person name="Sykes S."/>
            <person name="Thomson T."/>
            <person name="Walk T."/>
            <person name="White J."/>
            <person name="Yandava C."/>
            <person name="Sibley C.D."/>
            <person name="Field T.R."/>
            <person name="Grinwis M."/>
            <person name="Eshaghurshan C.S."/>
            <person name="Surette M.G."/>
            <person name="Haas B."/>
            <person name="Nusbaum C."/>
            <person name="Birren B."/>
        </authorList>
    </citation>
    <scope>NUCLEOTIDE SEQUENCE [LARGE SCALE GENOMIC DNA]</scope>
    <source>
        <strain evidence="4">C505</strain>
    </source>
</reference>
<dbReference type="PANTHER" id="PTHR46825:SF9">
    <property type="entry name" value="BETA-LACTAMASE-RELATED DOMAIN-CONTAINING PROTEIN"/>
    <property type="match status" value="1"/>
</dbReference>
<comment type="caution">
    <text evidence="3">The sequence shown here is derived from an EMBL/GenBank/DDBJ whole genome shotgun (WGS) entry which is preliminary data.</text>
</comment>
<sequence length="674" mass="72445">MPRVWRWLAAFPITRAGEMTMNATRNVMRRAKALVVLVLLASLSLLAACGSTSSSASLPPREPPSGEHQLTAEDVNAWLDGKLPDALKNGDIPGAVVTVVKDGQVVTTRGYGWSDTGASGGDPVAVDPQKSLFRVASISKIPTSIAVMQLVEQGKVDLDADISAYLDFEIERRFDEPLTLRHLLTHSAGFEEHGSLTPTTDLEAYVKNDPPAQVFAPGTTPGYANYGMALAGYIVQRVSGQPFETYVREHVLEPAGMTSSTYEQPLPKGMADLLGPGYTSTGEEVPFDLMGDFPAGSLTVSAPDFAAFMNAQLSRSPKLLREETWEQMWSPGLGEERLGNRAKAGEMGLGYFELTRNGRRIVEHGGDLTSGWHSKFELYPEEKTGIFISYNGNGSDFSNSLREDLAQGFADRYFPGEAVKASGGKDSAERAGQVAGSYVSSRTYWTTFMSAWMPALFPATIEQTGDGGLKDGETQYVEVEPWVWRQVDGAGAIAAQVEDGKVVSLSQGPALTLIPMTPVQQALVPVFGVCLVLLLVATVAWPVGALRRRRALKLSQEVGAPLPWLTRVARGGGAVALAAQLTWTLLLVVMATNMYSLYDGSGSFTWLIPVIRGAQVLQALGVVAVIPAAADLVMSLRRRAGWRRVTMSAVLLAALVALAWWAWAGNALAPRLGV</sequence>
<feature type="domain" description="Beta-lactamase-related" evidence="2">
    <location>
        <begin position="85"/>
        <end position="403"/>
    </location>
</feature>
<feature type="transmembrane region" description="Helical" evidence="1">
    <location>
        <begin position="574"/>
        <end position="595"/>
    </location>
</feature>
<name>F2UW30_ACTVI</name>
<dbReference type="InterPro" id="IPR012338">
    <property type="entry name" value="Beta-lactam/transpept-like"/>
</dbReference>
<dbReference type="InterPro" id="IPR050491">
    <property type="entry name" value="AmpC-like"/>
</dbReference>
<evidence type="ECO:0000256" key="1">
    <source>
        <dbReference type="SAM" id="Phobius"/>
    </source>
</evidence>
<feature type="transmembrane region" description="Helical" evidence="1">
    <location>
        <begin position="645"/>
        <end position="663"/>
    </location>
</feature>
<keyword evidence="1" id="KW-1133">Transmembrane helix</keyword>
<dbReference type="eggNOG" id="COG1680">
    <property type="taxonomic scope" value="Bacteria"/>
</dbReference>
<dbReference type="Proteomes" id="UP000004668">
    <property type="component" value="Unassembled WGS sequence"/>
</dbReference>
<dbReference type="AlphaFoldDB" id="F2UW30"/>
<evidence type="ECO:0000259" key="2">
    <source>
        <dbReference type="Pfam" id="PF00144"/>
    </source>
</evidence>
<keyword evidence="1" id="KW-0812">Transmembrane</keyword>
<dbReference type="InterPro" id="IPR001466">
    <property type="entry name" value="Beta-lactam-related"/>
</dbReference>